<dbReference type="KEGG" id="wvi:Weevi_1166"/>
<proteinExistence type="inferred from homology"/>
<evidence type="ECO:0000313" key="5">
    <source>
        <dbReference type="EMBL" id="ADX67875.1"/>
    </source>
</evidence>
<comment type="similarity">
    <text evidence="1 3">Belongs to the glyceraldehyde-3-phosphate dehydrogenase family.</text>
</comment>
<reference evidence="5 6" key="1">
    <citation type="journal article" date="2011" name="Stand. Genomic Sci.">
        <title>Complete genome sequence of Weeksella virosa type strain (9751).</title>
        <authorList>
            <person name="Lang E."/>
            <person name="Teshima H."/>
            <person name="Lucas S."/>
            <person name="Lapidus A."/>
            <person name="Hammon N."/>
            <person name="Deshpande S."/>
            <person name="Nolan M."/>
            <person name="Cheng J.F."/>
            <person name="Pitluck S."/>
            <person name="Liolios K."/>
            <person name="Pagani I."/>
            <person name="Mikhailova N."/>
            <person name="Ivanova N."/>
            <person name="Mavromatis K."/>
            <person name="Pati A."/>
            <person name="Tapia R."/>
            <person name="Han C."/>
            <person name="Goodwin L."/>
            <person name="Chen A."/>
            <person name="Palaniappan K."/>
            <person name="Land M."/>
            <person name="Hauser L."/>
            <person name="Chang Y.J."/>
            <person name="Jeffries C.D."/>
            <person name="Brambilla E.M."/>
            <person name="Kopitz M."/>
            <person name="Rohde M."/>
            <person name="Goker M."/>
            <person name="Tindall B.J."/>
            <person name="Detter J.C."/>
            <person name="Woyke T."/>
            <person name="Bristow J."/>
            <person name="Eisen J.A."/>
            <person name="Markowitz V."/>
            <person name="Hugenholtz P."/>
            <person name="Klenk H.P."/>
            <person name="Kyrpides N.C."/>
        </authorList>
    </citation>
    <scope>NUCLEOTIDE SEQUENCE [LARGE SCALE GENOMIC DNA]</scope>
    <source>
        <strain evidence="6">ATCC 43766 / DSM 16922 / JCM 21250 / NBRC 16016 / NCTC 11634 / CL345/78</strain>
    </source>
</reference>
<dbReference type="PROSITE" id="PS00071">
    <property type="entry name" value="GAPDH"/>
    <property type="match status" value="1"/>
</dbReference>
<evidence type="ECO:0000259" key="4">
    <source>
        <dbReference type="SMART" id="SM00846"/>
    </source>
</evidence>
<protein>
    <submittedName>
        <fullName evidence="5">Glyceraldehyde-3-phosphate dehydrogenase, type I</fullName>
        <ecNumber evidence="5">1.2.1.12</ecNumber>
    </submittedName>
</protein>
<dbReference type="Pfam" id="PF02800">
    <property type="entry name" value="Gp_dh_C"/>
    <property type="match status" value="1"/>
</dbReference>
<keyword evidence="6" id="KW-1185">Reference proteome</keyword>
<keyword evidence="2 5" id="KW-0560">Oxidoreductase</keyword>
<dbReference type="CDD" id="cd18126">
    <property type="entry name" value="GAPDH_I_C"/>
    <property type="match status" value="1"/>
</dbReference>
<dbReference type="CDD" id="cd05214">
    <property type="entry name" value="GAPDH_I_N"/>
    <property type="match status" value="1"/>
</dbReference>
<dbReference type="eggNOG" id="COG0057">
    <property type="taxonomic scope" value="Bacteria"/>
</dbReference>
<dbReference type="InterPro" id="IPR036291">
    <property type="entry name" value="NAD(P)-bd_dom_sf"/>
</dbReference>
<dbReference type="PANTHER" id="PTHR43454">
    <property type="entry name" value="GLYCERALDEHYDE-3-PHOSPHATE DEHYDROGENASE"/>
    <property type="match status" value="1"/>
</dbReference>
<dbReference type="EC" id="1.2.1.12" evidence="5"/>
<dbReference type="PANTHER" id="PTHR43454:SF1">
    <property type="entry name" value="GLYCERALDEHYDE 3-PHOSPHATE DEHYDROGENASE NAD(P) BINDING DOMAIN-CONTAINING PROTEIN"/>
    <property type="match status" value="1"/>
</dbReference>
<dbReference type="InterPro" id="IPR020831">
    <property type="entry name" value="GlycerAld/Erythrose_P_DH"/>
</dbReference>
<dbReference type="Gene3D" id="3.40.50.720">
    <property type="entry name" value="NAD(P)-binding Rossmann-like Domain"/>
    <property type="match status" value="1"/>
</dbReference>
<dbReference type="AlphaFoldDB" id="F0P2N6"/>
<sequence length="479" mass="52965">MANVSYEDQLVNQAKVRKDTVELIKTVSDLWYDKSIELLIFRNQLIDKNVSEIINLHEYAGEFIGKPIAIEDTLAIANAINAIDLPPSRIDLGKLTYEYKNSGSENAEDFVRESLKDAKDIENIEPRDVVLYGFGRIGRLLARELMSKVGKGQQLRLRAIVTRDKNDPTLIEKRASLLRYDSVHGDFDGSVIADHENNALIINGTTVNLISAAQPEDIDYTSYGYKNVLVIDNTGAFKDEEALSRHLKSKGAEKVILTAPGKGVPNIVYGVNHEDYSPDEVNIFSAASCTTNAITPILAVVEEKLGVVKGHLETIHAYTNDQNLVDNMHKKYRRGRAAALNMVITETGAGSAVSKALPSLEGKLTSNAIRVPVPNGSLAVLNIEFGKDVTRDDINEAIRHAALEGNLVEQIKYSLNNELVSSDIVGTSAPSIFDSNATLVSSDGRNGVLYVWYDNEYGYSHQVIRLAKYVAKVRRYTYY</sequence>
<dbReference type="SUPFAM" id="SSF55347">
    <property type="entry name" value="Glyceraldehyde-3-phosphate dehydrogenase-like, C-terminal domain"/>
    <property type="match status" value="1"/>
</dbReference>
<dbReference type="OrthoDB" id="9803304at2"/>
<dbReference type="GO" id="GO:0004365">
    <property type="term" value="F:glyceraldehyde-3-phosphate dehydrogenase (NAD+) (phosphorylating) activity"/>
    <property type="evidence" value="ECO:0007669"/>
    <property type="project" value="UniProtKB-EC"/>
</dbReference>
<dbReference type="RefSeq" id="WP_013598265.1">
    <property type="nucleotide sequence ID" value="NC_015144.1"/>
</dbReference>
<evidence type="ECO:0000256" key="3">
    <source>
        <dbReference type="RuleBase" id="RU000397"/>
    </source>
</evidence>
<dbReference type="NCBIfam" id="NF006139">
    <property type="entry name" value="PRK08289.1"/>
    <property type="match status" value="1"/>
</dbReference>
<reference evidence="6" key="2">
    <citation type="journal article" date="2011" name="Stand. Genomic Sci.">
        <title>Complete genome sequence of Weeksella virosa type strain (9751T).</title>
        <authorList>
            <person name="Lang E."/>
            <person name="Teshima H."/>
            <person name="Lucas S."/>
            <person name="Lapidus A."/>
            <person name="Hammon N."/>
            <person name="Deshpande S."/>
            <person name="Nolan M."/>
            <person name="Cheng J."/>
            <person name="Pitluck S."/>
            <person name="Liolios K."/>
            <person name="Pagani I."/>
            <person name="Mikhailova N."/>
            <person name="Ivanova N."/>
            <person name="Mavromatis K."/>
            <person name="Pati A."/>
            <person name="Tapia R."/>
            <person name="Han C."/>
            <person name="Goodwin L."/>
            <person name="Chen A."/>
            <person name="Palaniappan K."/>
            <person name="Land M."/>
            <person name="Hauser L."/>
            <person name="Chang Y."/>
            <person name="Jeffries C."/>
            <person name="Brambilla E."/>
            <person name="Kopitz M."/>
            <person name="Rohde M."/>
            <person name="Goker M."/>
            <person name="Tindall B."/>
            <person name="Detter J."/>
            <person name="Woyke T."/>
            <person name="Bristow J."/>
            <person name="Eisen J."/>
            <person name="Markowitz V."/>
            <person name="Hugenholtz P."/>
            <person name="Klenk H."/>
            <person name="Kyrpides N."/>
        </authorList>
    </citation>
    <scope>NUCLEOTIDE SEQUENCE [LARGE SCALE GENOMIC DNA]</scope>
    <source>
        <strain evidence="6">ATCC 43766 / DSM 16922 / JCM 21250 / NBRC 16016 / NCTC 11634 / CL345/78</strain>
    </source>
</reference>
<gene>
    <name evidence="5" type="ordered locus">Weevi_1166</name>
</gene>
<dbReference type="InterPro" id="IPR020828">
    <property type="entry name" value="GlycerAld_3-P_DH_NAD(P)-bd"/>
</dbReference>
<dbReference type="SUPFAM" id="SSF51735">
    <property type="entry name" value="NAD(P)-binding Rossmann-fold domains"/>
    <property type="match status" value="1"/>
</dbReference>
<dbReference type="FunFam" id="3.30.360.10:FF:000002">
    <property type="entry name" value="Glyceraldehyde-3-phosphate dehydrogenase"/>
    <property type="match status" value="1"/>
</dbReference>
<organism evidence="5 6">
    <name type="scientific">Weeksella virosa (strain ATCC 43766 / DSM 16922 / JCM 21250 / CCUG 30538 / CDC 9751 / IAM 14551 / NBRC 16016 / NCTC 11634 / CL345/78)</name>
    <dbReference type="NCBI Taxonomy" id="865938"/>
    <lineage>
        <taxon>Bacteria</taxon>
        <taxon>Pseudomonadati</taxon>
        <taxon>Bacteroidota</taxon>
        <taxon>Flavobacteriia</taxon>
        <taxon>Flavobacteriales</taxon>
        <taxon>Weeksellaceae</taxon>
        <taxon>Weeksella</taxon>
    </lineage>
</organism>
<name>F0P2N6_WEEVC</name>
<evidence type="ECO:0000313" key="6">
    <source>
        <dbReference type="Proteomes" id="UP000008641"/>
    </source>
</evidence>
<dbReference type="EMBL" id="CP002455">
    <property type="protein sequence ID" value="ADX67875.1"/>
    <property type="molecule type" value="Genomic_DNA"/>
</dbReference>
<feature type="domain" description="Glyceraldehyde 3-phosphate dehydrogenase NAD(P) binding" evidence="4">
    <location>
        <begin position="127"/>
        <end position="289"/>
    </location>
</feature>
<dbReference type="PRINTS" id="PR00078">
    <property type="entry name" value="G3PDHDRGNASE"/>
</dbReference>
<evidence type="ECO:0000256" key="1">
    <source>
        <dbReference type="ARBA" id="ARBA00007406"/>
    </source>
</evidence>
<dbReference type="Proteomes" id="UP000008641">
    <property type="component" value="Chromosome"/>
</dbReference>
<accession>F0P2N6</accession>
<dbReference type="InterPro" id="IPR020829">
    <property type="entry name" value="GlycerAld_3-P_DH_cat"/>
</dbReference>
<dbReference type="InterPro" id="IPR020830">
    <property type="entry name" value="GlycerAld_3-P_DH_AS"/>
</dbReference>
<dbReference type="Pfam" id="PF00044">
    <property type="entry name" value="Gp_dh_N"/>
    <property type="match status" value="1"/>
</dbReference>
<dbReference type="SMART" id="SM00846">
    <property type="entry name" value="Gp_dh_N"/>
    <property type="match status" value="1"/>
</dbReference>
<dbReference type="HOGENOM" id="CLU_030140_1_1_10"/>
<dbReference type="GO" id="GO:0051287">
    <property type="term" value="F:NAD binding"/>
    <property type="evidence" value="ECO:0007669"/>
    <property type="project" value="InterPro"/>
</dbReference>
<dbReference type="STRING" id="865938.Weevi_1166"/>
<evidence type="ECO:0000256" key="2">
    <source>
        <dbReference type="ARBA" id="ARBA00023002"/>
    </source>
</evidence>
<dbReference type="Gene3D" id="3.30.360.10">
    <property type="entry name" value="Dihydrodipicolinate Reductase, domain 2"/>
    <property type="match status" value="1"/>
</dbReference>